<dbReference type="OrthoDB" id="6119954at2759"/>
<dbReference type="InterPro" id="IPR036264">
    <property type="entry name" value="Bact_exopeptidase_dim_dom"/>
</dbReference>
<feature type="domain" description="Peptidase M20 dimerisation" evidence="5">
    <location>
        <begin position="200"/>
        <end position="296"/>
    </location>
</feature>
<protein>
    <submittedName>
        <fullName evidence="6">Metal-dependent amidase/aminoacylase/carboxypeptidase</fullName>
    </submittedName>
</protein>
<organism evidence="6 7">
    <name type="scientific">Tothia fuscella</name>
    <dbReference type="NCBI Taxonomy" id="1048955"/>
    <lineage>
        <taxon>Eukaryota</taxon>
        <taxon>Fungi</taxon>
        <taxon>Dikarya</taxon>
        <taxon>Ascomycota</taxon>
        <taxon>Pezizomycotina</taxon>
        <taxon>Dothideomycetes</taxon>
        <taxon>Pleosporomycetidae</taxon>
        <taxon>Venturiales</taxon>
        <taxon>Cylindrosympodiaceae</taxon>
        <taxon>Tothia</taxon>
    </lineage>
</organism>
<gene>
    <name evidence="6" type="ORF">EJ08DRAFT_524923</name>
</gene>
<dbReference type="PANTHER" id="PTHR11014:SF63">
    <property type="entry name" value="METALLOPEPTIDASE, PUTATIVE (AFU_ORTHOLOGUE AFUA_6G09600)-RELATED"/>
    <property type="match status" value="1"/>
</dbReference>
<evidence type="ECO:0000256" key="3">
    <source>
        <dbReference type="ARBA" id="ARBA00022801"/>
    </source>
</evidence>
<evidence type="ECO:0000256" key="2">
    <source>
        <dbReference type="ARBA" id="ARBA00006247"/>
    </source>
</evidence>
<proteinExistence type="inferred from homology"/>
<dbReference type="GO" id="GO:0016787">
    <property type="term" value="F:hydrolase activity"/>
    <property type="evidence" value="ECO:0007669"/>
    <property type="project" value="UniProtKB-KW"/>
</dbReference>
<dbReference type="InterPro" id="IPR011650">
    <property type="entry name" value="Peptidase_M20_dimer"/>
</dbReference>
<comment type="caution">
    <text evidence="6">The sequence shown here is derived from an EMBL/GenBank/DDBJ whole genome shotgun (WGS) entry which is preliminary data.</text>
</comment>
<feature type="binding site" evidence="4">
    <location>
        <position position="178"/>
    </location>
    <ligand>
        <name>Mn(2+)</name>
        <dbReference type="ChEBI" id="CHEBI:29035"/>
        <label>2</label>
    </ligand>
</feature>
<sequence length="423" mass="46016">MALDMQDIIANNRPDLAPYQDLYKWFHANPELSFQETETAAKIHSELSKLGSFDLFPRIGKTGLAAVCKNGTGKIVLLRADIDGLPVEEKTGLEYSSRKTMQDIEGNEKPVMHACGHDMHITSLLAAAHLLVKAKDQWTGTLVLVFQPAEERGAGAQAMVDDGLYLKVPVPDIVLGGHVMPYRTGTLGTRRGTMACAADTFAVTLHGRGGHASQPHRTIDPVVMAAHIIVRLQTVASRETDPSDHAVVSVGTVHAGSVENIISDVAKLSLDIRTLNPKTRDRVLNSVKRIVEAESEASNAPKPPDFVRTRTFPFLQNDEDVTAKLEKSFSEHFPTGENGYSSAALRLGGSEDFGVLATAVNRPACFWTYGGVDPDVWARADKHDRILEDIPVNHSPFFAPVIMPTLQVATDAYAVAALTWLAR</sequence>
<dbReference type="AlphaFoldDB" id="A0A9P4NGL7"/>
<comment type="cofactor">
    <cofactor evidence="4">
        <name>Mn(2+)</name>
        <dbReference type="ChEBI" id="CHEBI:29035"/>
    </cofactor>
    <text evidence="4">The Mn(2+) ion enhances activity.</text>
</comment>
<dbReference type="Pfam" id="PF01546">
    <property type="entry name" value="Peptidase_M20"/>
    <property type="match status" value="1"/>
</dbReference>
<dbReference type="FunFam" id="3.30.70.360:FF:000001">
    <property type="entry name" value="N-acetyldiaminopimelate deacetylase"/>
    <property type="match status" value="1"/>
</dbReference>
<name>A0A9P4NGL7_9PEZI</name>
<dbReference type="InterPro" id="IPR002933">
    <property type="entry name" value="Peptidase_M20"/>
</dbReference>
<feature type="binding site" evidence="4">
    <location>
        <position position="115"/>
    </location>
    <ligand>
        <name>Mn(2+)</name>
        <dbReference type="ChEBI" id="CHEBI:29035"/>
        <label>2</label>
    </ligand>
</feature>
<evidence type="ECO:0000256" key="4">
    <source>
        <dbReference type="PIRSR" id="PIRSR005962-1"/>
    </source>
</evidence>
<dbReference type="Pfam" id="PF07687">
    <property type="entry name" value="M20_dimer"/>
    <property type="match status" value="1"/>
</dbReference>
<dbReference type="SUPFAM" id="SSF55031">
    <property type="entry name" value="Bacterial exopeptidase dimerisation domain"/>
    <property type="match status" value="1"/>
</dbReference>
<accession>A0A9P4NGL7</accession>
<keyword evidence="7" id="KW-1185">Reference proteome</keyword>
<dbReference type="EMBL" id="MU007104">
    <property type="protein sequence ID" value="KAF2420993.1"/>
    <property type="molecule type" value="Genomic_DNA"/>
</dbReference>
<evidence type="ECO:0000313" key="7">
    <source>
        <dbReference type="Proteomes" id="UP000800235"/>
    </source>
</evidence>
<dbReference type="InterPro" id="IPR017439">
    <property type="entry name" value="Amidohydrolase"/>
</dbReference>
<comment type="similarity">
    <text evidence="1">Belongs to the peptidase M20 family.</text>
</comment>
<dbReference type="NCBIfam" id="TIGR01891">
    <property type="entry name" value="amidohydrolases"/>
    <property type="match status" value="1"/>
</dbReference>
<evidence type="ECO:0000256" key="1">
    <source>
        <dbReference type="ARBA" id="ARBA00006153"/>
    </source>
</evidence>
<evidence type="ECO:0000259" key="5">
    <source>
        <dbReference type="Pfam" id="PF07687"/>
    </source>
</evidence>
<feature type="binding site" evidence="4">
    <location>
        <position position="117"/>
    </location>
    <ligand>
        <name>Mn(2+)</name>
        <dbReference type="ChEBI" id="CHEBI:29035"/>
        <label>2</label>
    </ligand>
</feature>
<keyword evidence="3" id="KW-0378">Hydrolase</keyword>
<reference evidence="6" key="1">
    <citation type="journal article" date="2020" name="Stud. Mycol.">
        <title>101 Dothideomycetes genomes: a test case for predicting lifestyles and emergence of pathogens.</title>
        <authorList>
            <person name="Haridas S."/>
            <person name="Albert R."/>
            <person name="Binder M."/>
            <person name="Bloem J."/>
            <person name="Labutti K."/>
            <person name="Salamov A."/>
            <person name="Andreopoulos B."/>
            <person name="Baker S."/>
            <person name="Barry K."/>
            <person name="Bills G."/>
            <person name="Bluhm B."/>
            <person name="Cannon C."/>
            <person name="Castanera R."/>
            <person name="Culley D."/>
            <person name="Daum C."/>
            <person name="Ezra D."/>
            <person name="Gonzalez J."/>
            <person name="Henrissat B."/>
            <person name="Kuo A."/>
            <person name="Liang C."/>
            <person name="Lipzen A."/>
            <person name="Lutzoni F."/>
            <person name="Magnuson J."/>
            <person name="Mondo S."/>
            <person name="Nolan M."/>
            <person name="Ohm R."/>
            <person name="Pangilinan J."/>
            <person name="Park H.-J."/>
            <person name="Ramirez L."/>
            <person name="Alfaro M."/>
            <person name="Sun H."/>
            <person name="Tritt A."/>
            <person name="Yoshinaga Y."/>
            <person name="Zwiers L.-H."/>
            <person name="Turgeon B."/>
            <person name="Goodwin S."/>
            <person name="Spatafora J."/>
            <person name="Crous P."/>
            <person name="Grigoriev I."/>
        </authorList>
    </citation>
    <scope>NUCLEOTIDE SEQUENCE</scope>
    <source>
        <strain evidence="6">CBS 130266</strain>
    </source>
</reference>
<dbReference type="Proteomes" id="UP000800235">
    <property type="component" value="Unassembled WGS sequence"/>
</dbReference>
<dbReference type="PIRSF" id="PIRSF005962">
    <property type="entry name" value="Pept_M20D_amidohydro"/>
    <property type="match status" value="1"/>
</dbReference>
<evidence type="ECO:0000313" key="6">
    <source>
        <dbReference type="EMBL" id="KAF2420993.1"/>
    </source>
</evidence>
<dbReference type="Gene3D" id="3.30.70.360">
    <property type="match status" value="1"/>
</dbReference>
<keyword evidence="4" id="KW-0464">Manganese</keyword>
<dbReference type="GO" id="GO:0046872">
    <property type="term" value="F:metal ion binding"/>
    <property type="evidence" value="ECO:0007669"/>
    <property type="project" value="UniProtKB-KW"/>
</dbReference>
<feature type="binding site" evidence="4">
    <location>
        <position position="151"/>
    </location>
    <ligand>
        <name>Mn(2+)</name>
        <dbReference type="ChEBI" id="CHEBI:29035"/>
        <label>2</label>
    </ligand>
</feature>
<comment type="similarity">
    <text evidence="2">Belongs to the peptidase M20A family.</text>
</comment>
<dbReference type="Gene3D" id="3.40.630.10">
    <property type="entry name" value="Zn peptidases"/>
    <property type="match status" value="1"/>
</dbReference>
<dbReference type="PANTHER" id="PTHR11014">
    <property type="entry name" value="PEPTIDASE M20 FAMILY MEMBER"/>
    <property type="match status" value="1"/>
</dbReference>
<dbReference type="SUPFAM" id="SSF53187">
    <property type="entry name" value="Zn-dependent exopeptidases"/>
    <property type="match status" value="1"/>
</dbReference>
<keyword evidence="4" id="KW-0479">Metal-binding</keyword>